<dbReference type="InterPro" id="IPR051320">
    <property type="entry name" value="Viral_Replic_Matur_Polypro"/>
</dbReference>
<sequence>MFFSQLSKAQLFSEFDLKSKGGTLHIPKAMTHFQTILHTNLIYIDDILLFSSNKQEHETLLHQFLNIVQSHGIMLSEKEELYRSKQPLRFLGMKIIDGKYRPDKDIAKELLKFSEENLSIKEIQQFLGIVNYIRDFIRIARIY</sequence>
<evidence type="ECO:0000313" key="2">
    <source>
        <dbReference type="EMBL" id="KAK6160500.1"/>
    </source>
</evidence>
<dbReference type="PANTHER" id="PTHR33064:SF37">
    <property type="entry name" value="RIBONUCLEASE H"/>
    <property type="match status" value="1"/>
</dbReference>
<dbReference type="SUPFAM" id="SSF56672">
    <property type="entry name" value="DNA/RNA polymerases"/>
    <property type="match status" value="1"/>
</dbReference>
<dbReference type="Proteomes" id="UP001318860">
    <property type="component" value="Unassembled WGS sequence"/>
</dbReference>
<dbReference type="Pfam" id="PF00078">
    <property type="entry name" value="RVT_1"/>
    <property type="match status" value="1"/>
</dbReference>
<feature type="domain" description="Reverse transcriptase" evidence="1">
    <location>
        <begin position="1"/>
        <end position="95"/>
    </location>
</feature>
<dbReference type="InterPro" id="IPR043128">
    <property type="entry name" value="Rev_trsase/Diguanyl_cyclase"/>
</dbReference>
<dbReference type="InterPro" id="IPR000477">
    <property type="entry name" value="RT_dom"/>
</dbReference>
<name>A0ABR0XMW3_REHGL</name>
<comment type="caution">
    <text evidence="2">The sequence shown here is derived from an EMBL/GenBank/DDBJ whole genome shotgun (WGS) entry which is preliminary data.</text>
</comment>
<evidence type="ECO:0000259" key="1">
    <source>
        <dbReference type="PROSITE" id="PS50878"/>
    </source>
</evidence>
<evidence type="ECO:0000313" key="3">
    <source>
        <dbReference type="Proteomes" id="UP001318860"/>
    </source>
</evidence>
<protein>
    <recommendedName>
        <fullName evidence="1">Reverse transcriptase domain-containing protein</fullName>
    </recommendedName>
</protein>
<dbReference type="PANTHER" id="PTHR33064">
    <property type="entry name" value="POL PROTEIN"/>
    <property type="match status" value="1"/>
</dbReference>
<accession>A0ABR0XMW3</accession>
<keyword evidence="3" id="KW-1185">Reference proteome</keyword>
<dbReference type="EMBL" id="JABTTQ020000003">
    <property type="protein sequence ID" value="KAK6160500.1"/>
    <property type="molecule type" value="Genomic_DNA"/>
</dbReference>
<proteinExistence type="predicted"/>
<dbReference type="Gene3D" id="3.30.70.270">
    <property type="match status" value="1"/>
</dbReference>
<dbReference type="InterPro" id="IPR043502">
    <property type="entry name" value="DNA/RNA_pol_sf"/>
</dbReference>
<gene>
    <name evidence="2" type="ORF">DH2020_003881</name>
</gene>
<dbReference type="PROSITE" id="PS50878">
    <property type="entry name" value="RT_POL"/>
    <property type="match status" value="1"/>
</dbReference>
<organism evidence="2 3">
    <name type="scientific">Rehmannia glutinosa</name>
    <name type="common">Chinese foxglove</name>
    <dbReference type="NCBI Taxonomy" id="99300"/>
    <lineage>
        <taxon>Eukaryota</taxon>
        <taxon>Viridiplantae</taxon>
        <taxon>Streptophyta</taxon>
        <taxon>Embryophyta</taxon>
        <taxon>Tracheophyta</taxon>
        <taxon>Spermatophyta</taxon>
        <taxon>Magnoliopsida</taxon>
        <taxon>eudicotyledons</taxon>
        <taxon>Gunneridae</taxon>
        <taxon>Pentapetalae</taxon>
        <taxon>asterids</taxon>
        <taxon>lamiids</taxon>
        <taxon>Lamiales</taxon>
        <taxon>Orobanchaceae</taxon>
        <taxon>Rehmannieae</taxon>
        <taxon>Rehmannia</taxon>
    </lineage>
</organism>
<reference evidence="2 3" key="1">
    <citation type="journal article" date="2021" name="Comput. Struct. Biotechnol. J.">
        <title>De novo genome assembly of the potent medicinal plant Rehmannia glutinosa using nanopore technology.</title>
        <authorList>
            <person name="Ma L."/>
            <person name="Dong C."/>
            <person name="Song C."/>
            <person name="Wang X."/>
            <person name="Zheng X."/>
            <person name="Niu Y."/>
            <person name="Chen S."/>
            <person name="Feng W."/>
        </authorList>
    </citation>
    <scope>NUCLEOTIDE SEQUENCE [LARGE SCALE GENOMIC DNA]</scope>
    <source>
        <strain evidence="2">DH-2019</strain>
    </source>
</reference>